<dbReference type="InterPro" id="IPR012337">
    <property type="entry name" value="RNaseH-like_sf"/>
</dbReference>
<dbReference type="Gene3D" id="3.30.420.10">
    <property type="entry name" value="Ribonuclease H-like superfamily/Ribonuclease H"/>
    <property type="match status" value="1"/>
</dbReference>
<gene>
    <name evidence="2" type="ORF">ACJRO7_018647</name>
</gene>
<dbReference type="PANTHER" id="PTHR47723:SF23">
    <property type="entry name" value="REVERSE TRANSCRIPTASE-LIKE PROTEIN"/>
    <property type="match status" value="1"/>
</dbReference>
<feature type="domain" description="RNase H type-1" evidence="1">
    <location>
        <begin position="55"/>
        <end position="173"/>
    </location>
</feature>
<proteinExistence type="predicted"/>
<dbReference type="AlphaFoldDB" id="A0ABD3KUG5"/>
<dbReference type="Proteomes" id="UP001634007">
    <property type="component" value="Unassembled WGS sequence"/>
</dbReference>
<sequence>MSPDPEQLVEIALTNAEIAHSYHRTVSTPGKKLPNPDLVWCPPDPRVLKINIDRAFPTTGNEGAIACVCRDHSRTLVDGFTSNIHASSALQAETQALILTLKHLLQKGKEKEILLLESDCLVLVEAVHNPSLMPWESHALFAECAALFPRFSNLRLQHCRRKDNHIVDWAAKAHGHRILPPNWAVKPPQPLLDLVCSEALAKGCSVLPT</sequence>
<dbReference type="InterPro" id="IPR002156">
    <property type="entry name" value="RNaseH_domain"/>
</dbReference>
<accession>A0ABD3KUG5</accession>
<dbReference type="InterPro" id="IPR044730">
    <property type="entry name" value="RNase_H-like_dom_plant"/>
</dbReference>
<protein>
    <recommendedName>
        <fullName evidence="1">RNase H type-1 domain-containing protein</fullName>
    </recommendedName>
</protein>
<reference evidence="2 3" key="1">
    <citation type="submission" date="2024-11" db="EMBL/GenBank/DDBJ databases">
        <title>Chromosome-level genome assembly of Eucalyptus globulus Labill. provides insights into its genome evolution.</title>
        <authorList>
            <person name="Li X."/>
        </authorList>
    </citation>
    <scope>NUCLEOTIDE SEQUENCE [LARGE SCALE GENOMIC DNA]</scope>
    <source>
        <strain evidence="2">CL2024</strain>
        <tissue evidence="2">Fresh tender leaves</tissue>
    </source>
</reference>
<dbReference type="CDD" id="cd06222">
    <property type="entry name" value="RNase_H_like"/>
    <property type="match status" value="1"/>
</dbReference>
<evidence type="ECO:0000313" key="3">
    <source>
        <dbReference type="Proteomes" id="UP001634007"/>
    </source>
</evidence>
<dbReference type="PANTHER" id="PTHR47723">
    <property type="entry name" value="OS05G0353850 PROTEIN"/>
    <property type="match status" value="1"/>
</dbReference>
<comment type="caution">
    <text evidence="2">The sequence shown here is derived from an EMBL/GenBank/DDBJ whole genome shotgun (WGS) entry which is preliminary data.</text>
</comment>
<dbReference type="EMBL" id="JBJKBG010000004">
    <property type="protein sequence ID" value="KAL3743380.1"/>
    <property type="molecule type" value="Genomic_DNA"/>
</dbReference>
<dbReference type="InterPro" id="IPR036397">
    <property type="entry name" value="RNaseH_sf"/>
</dbReference>
<name>A0ABD3KUG5_EUCGL</name>
<dbReference type="Pfam" id="PF13456">
    <property type="entry name" value="RVT_3"/>
    <property type="match status" value="1"/>
</dbReference>
<evidence type="ECO:0000259" key="1">
    <source>
        <dbReference type="Pfam" id="PF13456"/>
    </source>
</evidence>
<dbReference type="SUPFAM" id="SSF53098">
    <property type="entry name" value="Ribonuclease H-like"/>
    <property type="match status" value="1"/>
</dbReference>
<evidence type="ECO:0000313" key="2">
    <source>
        <dbReference type="EMBL" id="KAL3743380.1"/>
    </source>
</evidence>
<keyword evidence="3" id="KW-1185">Reference proteome</keyword>
<dbReference type="InterPro" id="IPR053151">
    <property type="entry name" value="RNase_H-like"/>
</dbReference>
<organism evidence="2 3">
    <name type="scientific">Eucalyptus globulus</name>
    <name type="common">Tasmanian blue gum</name>
    <dbReference type="NCBI Taxonomy" id="34317"/>
    <lineage>
        <taxon>Eukaryota</taxon>
        <taxon>Viridiplantae</taxon>
        <taxon>Streptophyta</taxon>
        <taxon>Embryophyta</taxon>
        <taxon>Tracheophyta</taxon>
        <taxon>Spermatophyta</taxon>
        <taxon>Magnoliopsida</taxon>
        <taxon>eudicotyledons</taxon>
        <taxon>Gunneridae</taxon>
        <taxon>Pentapetalae</taxon>
        <taxon>rosids</taxon>
        <taxon>malvids</taxon>
        <taxon>Myrtales</taxon>
        <taxon>Myrtaceae</taxon>
        <taxon>Myrtoideae</taxon>
        <taxon>Eucalypteae</taxon>
        <taxon>Eucalyptus</taxon>
    </lineage>
</organism>